<dbReference type="InterPro" id="IPR000524">
    <property type="entry name" value="Tscrpt_reg_HTH_GntR"/>
</dbReference>
<dbReference type="Pfam" id="PF07729">
    <property type="entry name" value="FCD"/>
    <property type="match status" value="1"/>
</dbReference>
<dbReference type="SMART" id="SM00345">
    <property type="entry name" value="HTH_GNTR"/>
    <property type="match status" value="1"/>
</dbReference>
<organism evidence="5 6">
    <name type="scientific">Rhizobium leguminosarum bv. viciae</name>
    <dbReference type="NCBI Taxonomy" id="387"/>
    <lineage>
        <taxon>Bacteria</taxon>
        <taxon>Pseudomonadati</taxon>
        <taxon>Pseudomonadota</taxon>
        <taxon>Alphaproteobacteria</taxon>
        <taxon>Hyphomicrobiales</taxon>
        <taxon>Rhizobiaceae</taxon>
        <taxon>Rhizobium/Agrobacterium group</taxon>
        <taxon>Rhizobium</taxon>
    </lineage>
</organism>
<dbReference type="GO" id="GO:0003677">
    <property type="term" value="F:DNA binding"/>
    <property type="evidence" value="ECO:0007669"/>
    <property type="project" value="UniProtKB-KW"/>
</dbReference>
<dbReference type="PROSITE" id="PS50949">
    <property type="entry name" value="HTH_GNTR"/>
    <property type="match status" value="1"/>
</dbReference>
<sequence>MRALSKTNLADEAIEAIRGDILGKRWAVGEKLPNEASLSAMLSVSRGTVREAVRVLVSQGYLETRQGSGTYVRSTTDAYLRPLTMARRASLRDQFEARLALDVEAARLTAIRKTPKTVAGLRRLLAERGNYDGGNQAAFIERDLAFHKAVIAASGNRAMIEIYDFFSASIADTIAATLGKDIPEPDMLAHADIVDAIETGDPDMADAAVRRFMAPVLAALDRMILS</sequence>
<dbReference type="AlphaFoldDB" id="A0A7G6RHB3"/>
<dbReference type="Gene3D" id="1.10.10.10">
    <property type="entry name" value="Winged helix-like DNA-binding domain superfamily/Winged helix DNA-binding domain"/>
    <property type="match status" value="1"/>
</dbReference>
<evidence type="ECO:0000256" key="2">
    <source>
        <dbReference type="ARBA" id="ARBA00023125"/>
    </source>
</evidence>
<dbReference type="Proteomes" id="UP000515518">
    <property type="component" value="Chromosome"/>
</dbReference>
<dbReference type="InterPro" id="IPR036388">
    <property type="entry name" value="WH-like_DNA-bd_sf"/>
</dbReference>
<keyword evidence="1" id="KW-0805">Transcription regulation</keyword>
<dbReference type="InterPro" id="IPR036390">
    <property type="entry name" value="WH_DNA-bd_sf"/>
</dbReference>
<feature type="domain" description="HTH gntR-type" evidence="4">
    <location>
        <begin position="7"/>
        <end position="75"/>
    </location>
</feature>
<dbReference type="PRINTS" id="PR00035">
    <property type="entry name" value="HTHGNTR"/>
</dbReference>
<dbReference type="EMBL" id="CP050549">
    <property type="protein sequence ID" value="QND41645.1"/>
    <property type="molecule type" value="Genomic_DNA"/>
</dbReference>
<protein>
    <submittedName>
        <fullName evidence="5">FadR family transcriptional regulator</fullName>
    </submittedName>
</protein>
<evidence type="ECO:0000313" key="6">
    <source>
        <dbReference type="Proteomes" id="UP000515518"/>
    </source>
</evidence>
<dbReference type="Pfam" id="PF00392">
    <property type="entry name" value="GntR"/>
    <property type="match status" value="1"/>
</dbReference>
<reference evidence="6" key="1">
    <citation type="journal article" date="2020" name="Mol. Plant Microbe">
        <title>Rhizobial microsymbionts of the narrowly endemic Oxytropis species growing in Kamchatka are characterized by significant genetic diversity and possess a set of genes that are associated with T3SS and T6SS secretion systems and can affect the development of symbiosis.</title>
        <authorList>
            <person name="Safronova V."/>
            <person name="Guro P."/>
            <person name="Sazanova A."/>
            <person name="Kuznetsova I."/>
            <person name="Belimov A."/>
            <person name="Yakubov V."/>
            <person name="Chirak E."/>
            <person name="Afonin A."/>
            <person name="Gogolev Y."/>
            <person name="Andronov E."/>
            <person name="Tikhonovich I."/>
        </authorList>
    </citation>
    <scope>NUCLEOTIDE SEQUENCE [LARGE SCALE GENOMIC DNA]</scope>
    <source>
        <strain evidence="6">RCAM0610</strain>
    </source>
</reference>
<dbReference type="SUPFAM" id="SSF46785">
    <property type="entry name" value="Winged helix' DNA-binding domain"/>
    <property type="match status" value="1"/>
</dbReference>
<dbReference type="PANTHER" id="PTHR43537:SF5">
    <property type="entry name" value="UXU OPERON TRANSCRIPTIONAL REGULATOR"/>
    <property type="match status" value="1"/>
</dbReference>
<dbReference type="InterPro" id="IPR008920">
    <property type="entry name" value="TF_FadR/GntR_C"/>
</dbReference>
<dbReference type="SMART" id="SM00895">
    <property type="entry name" value="FCD"/>
    <property type="match status" value="1"/>
</dbReference>
<dbReference type="CDD" id="cd07377">
    <property type="entry name" value="WHTH_GntR"/>
    <property type="match status" value="1"/>
</dbReference>
<dbReference type="SUPFAM" id="SSF48008">
    <property type="entry name" value="GntR ligand-binding domain-like"/>
    <property type="match status" value="1"/>
</dbReference>
<evidence type="ECO:0000313" key="5">
    <source>
        <dbReference type="EMBL" id="QND41645.1"/>
    </source>
</evidence>
<dbReference type="PANTHER" id="PTHR43537">
    <property type="entry name" value="TRANSCRIPTIONAL REGULATOR, GNTR FAMILY"/>
    <property type="match status" value="1"/>
</dbReference>
<name>A0A7G6RHB3_RHILV</name>
<dbReference type="Gene3D" id="1.20.120.530">
    <property type="entry name" value="GntR ligand-binding domain-like"/>
    <property type="match status" value="1"/>
</dbReference>
<accession>A0A7G6RHB3</accession>
<dbReference type="GO" id="GO:0003700">
    <property type="term" value="F:DNA-binding transcription factor activity"/>
    <property type="evidence" value="ECO:0007669"/>
    <property type="project" value="InterPro"/>
</dbReference>
<proteinExistence type="predicted"/>
<evidence type="ECO:0000256" key="3">
    <source>
        <dbReference type="ARBA" id="ARBA00023163"/>
    </source>
</evidence>
<keyword evidence="3" id="KW-0804">Transcription</keyword>
<evidence type="ECO:0000259" key="4">
    <source>
        <dbReference type="PROSITE" id="PS50949"/>
    </source>
</evidence>
<keyword evidence="2" id="KW-0238">DNA-binding</keyword>
<gene>
    <name evidence="5" type="ORF">HB770_01500</name>
</gene>
<evidence type="ECO:0000256" key="1">
    <source>
        <dbReference type="ARBA" id="ARBA00023015"/>
    </source>
</evidence>
<dbReference type="InterPro" id="IPR011711">
    <property type="entry name" value="GntR_C"/>
</dbReference>